<keyword evidence="2" id="KW-1185">Reference proteome</keyword>
<dbReference type="GeneID" id="89509632"/>
<sequence>MKVRELYDYILTVDENLEISIDEVCVCNWITTGDRKIFLSTNFENAPENEDPEPYILKVDYLKTYLEEHKDTFDYDVYCSGYPMRDDENKVTVLALDLYTKDAVNLMDPKELDENGIPRSISEKKPGLFERLFRK</sequence>
<evidence type="ECO:0000313" key="2">
    <source>
        <dbReference type="Proteomes" id="UP000184278"/>
    </source>
</evidence>
<gene>
    <name evidence="1" type="ORF">SAMN02745229_01171</name>
</gene>
<dbReference type="Proteomes" id="UP000184278">
    <property type="component" value="Unassembled WGS sequence"/>
</dbReference>
<organism evidence="1 2">
    <name type="scientific">Butyrivibrio fibrisolvens DSM 3071</name>
    <dbReference type="NCBI Taxonomy" id="1121131"/>
    <lineage>
        <taxon>Bacteria</taxon>
        <taxon>Bacillati</taxon>
        <taxon>Bacillota</taxon>
        <taxon>Clostridia</taxon>
        <taxon>Lachnospirales</taxon>
        <taxon>Lachnospiraceae</taxon>
        <taxon>Butyrivibrio</taxon>
    </lineage>
</organism>
<proteinExistence type="predicted"/>
<evidence type="ECO:0000313" key="1">
    <source>
        <dbReference type="EMBL" id="SHH90958.1"/>
    </source>
</evidence>
<reference evidence="2" key="1">
    <citation type="submission" date="2016-11" db="EMBL/GenBank/DDBJ databases">
        <authorList>
            <person name="Varghese N."/>
            <person name="Submissions S."/>
        </authorList>
    </citation>
    <scope>NUCLEOTIDE SEQUENCE [LARGE SCALE GENOMIC DNA]</scope>
    <source>
        <strain evidence="2">DSM 3071</strain>
    </source>
</reference>
<dbReference type="STRING" id="1121131.SAMN02745229_01171"/>
<accession>A0A1M5WU57</accession>
<dbReference type="EMBL" id="FQXK01000008">
    <property type="protein sequence ID" value="SHH90958.1"/>
    <property type="molecule type" value="Genomic_DNA"/>
</dbReference>
<name>A0A1M5WU57_BUTFI</name>
<protein>
    <submittedName>
        <fullName evidence="1">Uncharacterized protein</fullName>
    </submittedName>
</protein>
<dbReference type="RefSeq" id="WP_073386220.1">
    <property type="nucleotide sequence ID" value="NZ_FQXK01000008.1"/>
</dbReference>
<dbReference type="AlphaFoldDB" id="A0A1M5WU57"/>
<dbReference type="OrthoDB" id="2047791at2"/>